<organism evidence="2 3">
    <name type="scientific">Saccharothrix algeriensis</name>
    <dbReference type="NCBI Taxonomy" id="173560"/>
    <lineage>
        <taxon>Bacteria</taxon>
        <taxon>Bacillati</taxon>
        <taxon>Actinomycetota</taxon>
        <taxon>Actinomycetes</taxon>
        <taxon>Pseudonocardiales</taxon>
        <taxon>Pseudonocardiaceae</taxon>
        <taxon>Saccharothrix</taxon>
    </lineage>
</organism>
<protein>
    <submittedName>
        <fullName evidence="2">Uncharacterized protein</fullName>
    </submittedName>
</protein>
<dbReference type="Proteomes" id="UP000671828">
    <property type="component" value="Chromosome"/>
</dbReference>
<name>A0A8T8I1E0_9PSEU</name>
<feature type="transmembrane region" description="Helical" evidence="1">
    <location>
        <begin position="75"/>
        <end position="97"/>
    </location>
</feature>
<evidence type="ECO:0000313" key="3">
    <source>
        <dbReference type="Proteomes" id="UP000671828"/>
    </source>
</evidence>
<reference evidence="2" key="1">
    <citation type="submission" date="2021-04" db="EMBL/GenBank/DDBJ databases">
        <title>Saccharothrix algeriensis WGS.</title>
        <authorList>
            <person name="Stuskova K."/>
            <person name="Hakalova E."/>
            <person name="Tebbal A.B."/>
            <person name="Eichmeier A."/>
        </authorList>
    </citation>
    <scope>NUCLEOTIDE SEQUENCE</scope>
    <source>
        <strain evidence="2">NRRL B-24137</strain>
    </source>
</reference>
<dbReference type="AlphaFoldDB" id="A0A8T8I1E0"/>
<evidence type="ECO:0000256" key="1">
    <source>
        <dbReference type="SAM" id="Phobius"/>
    </source>
</evidence>
<accession>A0A8T8I1E0</accession>
<dbReference type="EMBL" id="CP072788">
    <property type="protein sequence ID" value="QTR04479.1"/>
    <property type="molecule type" value="Genomic_DNA"/>
</dbReference>
<feature type="transmembrane region" description="Helical" evidence="1">
    <location>
        <begin position="103"/>
        <end position="121"/>
    </location>
</feature>
<gene>
    <name evidence="2" type="ORF">J7S33_06245</name>
</gene>
<keyword evidence="1" id="KW-0472">Membrane</keyword>
<keyword evidence="1" id="KW-1133">Transmembrane helix</keyword>
<feature type="non-terminal residue" evidence="2">
    <location>
        <position position="152"/>
    </location>
</feature>
<proteinExistence type="predicted"/>
<evidence type="ECO:0000313" key="2">
    <source>
        <dbReference type="EMBL" id="QTR04479.1"/>
    </source>
</evidence>
<sequence>MHVLDAKGEVLAQVAAPWAKDAAGKDVATSYRIDGDALVQSVRTNSTTQFPVVADPKLTYGFGVNQNLWGFEARAYGAAIALVVAGGAIAVCTTANIPAAIAYLVKLVCSAGIGTAAWDLLKNMDSWIKSGGINNNTCYQKKIIPNTGGWVG</sequence>
<keyword evidence="1" id="KW-0812">Transmembrane</keyword>